<sequence>MPSRGCYLSFSAFMDAGCRPVYVLALCVYRYQHLMFGLFVLAYLSLITYLGYQLVIFFFRNIFELHININDWHFDFTWDYIHKTPATASPVTWNSSTTTVVNPTPVEDLWPGHPTWNTTTWNAPSTAEVINNIIQERRFLVIMSSQLNLISVLTGANYLSWAPVMKGFLMAQGVSHVLTETCPSPTTYDDNSTNASDIYSWKQDITKALGYLILWVQENICVKHDTLDTTRDLWNALSTEYGTQGVSRVLQPPTEIHRDPQPLPGL</sequence>
<dbReference type="Proteomes" id="UP000053647">
    <property type="component" value="Unassembled WGS sequence"/>
</dbReference>
<evidence type="ECO:0000313" key="3">
    <source>
        <dbReference type="Proteomes" id="UP000053647"/>
    </source>
</evidence>
<evidence type="ECO:0000256" key="1">
    <source>
        <dbReference type="SAM" id="Phobius"/>
    </source>
</evidence>
<dbReference type="AlphaFoldDB" id="A0A0C9U6V5"/>
<keyword evidence="3" id="KW-1185">Reference proteome</keyword>
<dbReference type="EMBL" id="KN819339">
    <property type="protein sequence ID" value="KIJ14901.1"/>
    <property type="molecule type" value="Genomic_DNA"/>
</dbReference>
<evidence type="ECO:0000313" key="2">
    <source>
        <dbReference type="EMBL" id="KIJ14901.1"/>
    </source>
</evidence>
<name>A0A0C9U6V5_PAXIN</name>
<accession>A0A0C9U6V5</accession>
<proteinExistence type="predicted"/>
<gene>
    <name evidence="2" type="ORF">PAXINDRAFT_12175</name>
</gene>
<keyword evidence="1" id="KW-1133">Transmembrane helix</keyword>
<dbReference type="HOGENOM" id="CLU_1046231_0_0_1"/>
<keyword evidence="1" id="KW-0472">Membrane</keyword>
<protein>
    <recommendedName>
        <fullName evidence="4">Retrotransposon Copia-like N-terminal domain-containing protein</fullName>
    </recommendedName>
</protein>
<reference evidence="3" key="2">
    <citation type="submission" date="2015-01" db="EMBL/GenBank/DDBJ databases">
        <title>Evolutionary Origins and Diversification of the Mycorrhizal Mutualists.</title>
        <authorList>
            <consortium name="DOE Joint Genome Institute"/>
            <consortium name="Mycorrhizal Genomics Consortium"/>
            <person name="Kohler A."/>
            <person name="Kuo A."/>
            <person name="Nagy L.G."/>
            <person name="Floudas D."/>
            <person name="Copeland A."/>
            <person name="Barry K.W."/>
            <person name="Cichocki N."/>
            <person name="Veneault-Fourrey C."/>
            <person name="LaButti K."/>
            <person name="Lindquist E.A."/>
            <person name="Lipzen A."/>
            <person name="Lundell T."/>
            <person name="Morin E."/>
            <person name="Murat C."/>
            <person name="Riley R."/>
            <person name="Ohm R."/>
            <person name="Sun H."/>
            <person name="Tunlid A."/>
            <person name="Henrissat B."/>
            <person name="Grigoriev I.V."/>
            <person name="Hibbett D.S."/>
            <person name="Martin F."/>
        </authorList>
    </citation>
    <scope>NUCLEOTIDE SEQUENCE [LARGE SCALE GENOMIC DNA]</scope>
    <source>
        <strain evidence="3">ATCC 200175</strain>
    </source>
</reference>
<dbReference type="OrthoDB" id="2741288at2759"/>
<evidence type="ECO:0008006" key="4">
    <source>
        <dbReference type="Google" id="ProtNLM"/>
    </source>
</evidence>
<keyword evidence="1" id="KW-0812">Transmembrane</keyword>
<reference evidence="2 3" key="1">
    <citation type="submission" date="2014-06" db="EMBL/GenBank/DDBJ databases">
        <authorList>
            <consortium name="DOE Joint Genome Institute"/>
            <person name="Kuo A."/>
            <person name="Kohler A."/>
            <person name="Nagy L.G."/>
            <person name="Floudas D."/>
            <person name="Copeland A."/>
            <person name="Barry K.W."/>
            <person name="Cichocki N."/>
            <person name="Veneault-Fourrey C."/>
            <person name="LaButti K."/>
            <person name="Lindquist E.A."/>
            <person name="Lipzen A."/>
            <person name="Lundell T."/>
            <person name="Morin E."/>
            <person name="Murat C."/>
            <person name="Sun H."/>
            <person name="Tunlid A."/>
            <person name="Henrissat B."/>
            <person name="Grigoriev I.V."/>
            <person name="Hibbett D.S."/>
            <person name="Martin F."/>
            <person name="Nordberg H.P."/>
            <person name="Cantor M.N."/>
            <person name="Hua S.X."/>
        </authorList>
    </citation>
    <scope>NUCLEOTIDE SEQUENCE [LARGE SCALE GENOMIC DNA]</scope>
    <source>
        <strain evidence="2 3">ATCC 200175</strain>
    </source>
</reference>
<organism evidence="2 3">
    <name type="scientific">Paxillus involutus ATCC 200175</name>
    <dbReference type="NCBI Taxonomy" id="664439"/>
    <lineage>
        <taxon>Eukaryota</taxon>
        <taxon>Fungi</taxon>
        <taxon>Dikarya</taxon>
        <taxon>Basidiomycota</taxon>
        <taxon>Agaricomycotina</taxon>
        <taxon>Agaricomycetes</taxon>
        <taxon>Agaricomycetidae</taxon>
        <taxon>Boletales</taxon>
        <taxon>Paxilineae</taxon>
        <taxon>Paxillaceae</taxon>
        <taxon>Paxillus</taxon>
    </lineage>
</organism>
<feature type="transmembrane region" description="Helical" evidence="1">
    <location>
        <begin position="35"/>
        <end position="59"/>
    </location>
</feature>